<evidence type="ECO:0000256" key="1">
    <source>
        <dbReference type="SAM" id="Phobius"/>
    </source>
</evidence>
<proteinExistence type="predicted"/>
<name>A0A0D2HZ95_9BACT</name>
<feature type="transmembrane region" description="Helical" evidence="1">
    <location>
        <begin position="12"/>
        <end position="32"/>
    </location>
</feature>
<dbReference type="STRING" id="1429043.X474_02380"/>
<dbReference type="EMBL" id="AZAC01000002">
    <property type="protein sequence ID" value="KIX15568.1"/>
    <property type="molecule type" value="Genomic_DNA"/>
</dbReference>
<accession>A0A0D2HZ95</accession>
<dbReference type="RefSeq" id="WP_044346465.1">
    <property type="nucleotide sequence ID" value="NZ_AZAC01000002.1"/>
</dbReference>
<dbReference type="OrthoDB" id="9779692at2"/>
<sequence length="231" mass="26160">MAARNNKKKLILGFAMLVAFAVVLFGLFTPLFNGHNGLEYLDALYNSISKASAYYIPQVKKESQAFSGKEINLTLKMGNENQAMRTAMLLEASGGQVTREAETVKFKGDFGAVLASCITDSDNMFHNKGKELETRYNKNGKLMLYAWWATLKEVIKDFNRQKQFTNAKFTGTLQKKVVECAYNYYGITPQNIGDRWGIVLFSLIFYVVYTVWYGYAVMFLFEGAGFQLEAH</sequence>
<dbReference type="InParanoid" id="A0A0D2HZ95"/>
<comment type="caution">
    <text evidence="2">The sequence shown here is derived from an EMBL/GenBank/DDBJ whole genome shotgun (WGS) entry which is preliminary data.</text>
</comment>
<reference evidence="2 3" key="1">
    <citation type="submission" date="2013-11" db="EMBL/GenBank/DDBJ databases">
        <title>Metagenomic analysis of a methanogenic consortium involved in long chain n-alkane degradation.</title>
        <authorList>
            <person name="Davidova I.A."/>
            <person name="Callaghan A.V."/>
            <person name="Wawrik B."/>
            <person name="Pruitt S."/>
            <person name="Marks C."/>
            <person name="Duncan K.E."/>
            <person name="Suflita J.M."/>
        </authorList>
    </citation>
    <scope>NUCLEOTIDE SEQUENCE [LARGE SCALE GENOMIC DNA]</scope>
    <source>
        <strain evidence="2 3">SPR</strain>
    </source>
</reference>
<dbReference type="Proteomes" id="UP000032233">
    <property type="component" value="Unassembled WGS sequence"/>
</dbReference>
<feature type="transmembrane region" description="Helical" evidence="1">
    <location>
        <begin position="198"/>
        <end position="221"/>
    </location>
</feature>
<dbReference type="PATRIC" id="fig|1429043.3.peg.499"/>
<gene>
    <name evidence="2" type="ORF">X474_02380</name>
</gene>
<evidence type="ECO:0000313" key="2">
    <source>
        <dbReference type="EMBL" id="KIX15568.1"/>
    </source>
</evidence>
<keyword evidence="1" id="KW-1133">Transmembrane helix</keyword>
<organism evidence="2 3">
    <name type="scientific">Dethiosulfatarculus sandiegensis</name>
    <dbReference type="NCBI Taxonomy" id="1429043"/>
    <lineage>
        <taxon>Bacteria</taxon>
        <taxon>Pseudomonadati</taxon>
        <taxon>Thermodesulfobacteriota</taxon>
        <taxon>Desulfarculia</taxon>
        <taxon>Desulfarculales</taxon>
        <taxon>Desulfarculaceae</taxon>
        <taxon>Dethiosulfatarculus</taxon>
    </lineage>
</organism>
<dbReference type="AlphaFoldDB" id="A0A0D2HZ95"/>
<keyword evidence="1" id="KW-0472">Membrane</keyword>
<keyword evidence="3" id="KW-1185">Reference proteome</keyword>
<protein>
    <submittedName>
        <fullName evidence="2">Uncharacterized protein</fullName>
    </submittedName>
</protein>
<keyword evidence="1" id="KW-0812">Transmembrane</keyword>
<evidence type="ECO:0000313" key="3">
    <source>
        <dbReference type="Proteomes" id="UP000032233"/>
    </source>
</evidence>